<sequence length="439" mass="46934">MAYEFKLPELGEGLEEGEIASWLVKPGDQVKEDDSLVEIQNDKSVEELPSPVDGTILKILIPEGETAKIGDVIVEIDDGSGENAAPAASADKAPADKPATPAAPVAPAPAEAQPEAAATGTPAAQSNKRVLAMPSVRQHARDNDVDITLVTPTGTHGQVTKQDIDNFKAAPTASAQPAPTAKAAVPETPATPAPTPIKPYVSDTPELETREKMTPIRKAISKAMVNSKATSPHVTLFDEVEVSALMAHRKKYKNIAAERDIHLTFLPYFVKALVAVLQQYPQFNASIDAANQEIVYKHYFNIGVATDTDRGLLVPNIKHAEGKGLFAIAKEITDNTQKAYDGKLKANEMSGASITISNIGSIGGGWFTPVINQPEVAILGVGRIGKEPYVNENDEIVVGKMQKLSLSFDHRLIDGATAQKAMNLLKQLLHDPELLLMEG</sequence>
<comment type="similarity">
    <text evidence="2 6">Belongs to the 2-oxoacid dehydrogenase family.</text>
</comment>
<evidence type="ECO:0000313" key="10">
    <source>
        <dbReference type="EMBL" id="KRO27152.1"/>
    </source>
</evidence>
<dbReference type="Gene3D" id="3.30.559.10">
    <property type="entry name" value="Chloramphenicol acetyltransferase-like domain"/>
    <property type="match status" value="1"/>
</dbReference>
<evidence type="ECO:0000256" key="3">
    <source>
        <dbReference type="ARBA" id="ARBA00022679"/>
    </source>
</evidence>
<dbReference type="Gene3D" id="2.40.50.100">
    <property type="match status" value="1"/>
</dbReference>
<feature type="region of interest" description="Disordered" evidence="7">
    <location>
        <begin position="172"/>
        <end position="202"/>
    </location>
</feature>
<reference evidence="10 11" key="1">
    <citation type="journal article" date="2015" name="Genome Announc.">
        <title>Expanding the biotechnology potential of lactobacilli through comparative genomics of 213 strains and associated genera.</title>
        <authorList>
            <person name="Sun Z."/>
            <person name="Harris H.M."/>
            <person name="McCann A."/>
            <person name="Guo C."/>
            <person name="Argimon S."/>
            <person name="Zhang W."/>
            <person name="Yang X."/>
            <person name="Jeffery I.B."/>
            <person name="Cooney J.C."/>
            <person name="Kagawa T.F."/>
            <person name="Liu W."/>
            <person name="Song Y."/>
            <person name="Salvetti E."/>
            <person name="Wrobel A."/>
            <person name="Rasinkangas P."/>
            <person name="Parkhill J."/>
            <person name="Rea M.C."/>
            <person name="O'Sullivan O."/>
            <person name="Ritari J."/>
            <person name="Douillard F.P."/>
            <person name="Paul Ross R."/>
            <person name="Yang R."/>
            <person name="Briner A.E."/>
            <person name="Felis G.E."/>
            <person name="de Vos W.M."/>
            <person name="Barrangou R."/>
            <person name="Klaenhammer T.R."/>
            <person name="Caufield P.W."/>
            <person name="Cui Y."/>
            <person name="Zhang H."/>
            <person name="O'Toole P.W."/>
        </authorList>
    </citation>
    <scope>NUCLEOTIDE SEQUENCE [LARGE SCALE GENOMIC DNA]</scope>
    <source>
        <strain evidence="10 11">DSM 21115</strain>
    </source>
</reference>
<dbReference type="InterPro" id="IPR050743">
    <property type="entry name" value="2-oxoacid_DH_E2_comp"/>
</dbReference>
<evidence type="ECO:0000256" key="5">
    <source>
        <dbReference type="ARBA" id="ARBA00023315"/>
    </source>
</evidence>
<feature type="domain" description="Lipoyl-binding" evidence="8">
    <location>
        <begin position="2"/>
        <end position="77"/>
    </location>
</feature>
<dbReference type="InterPro" id="IPR000089">
    <property type="entry name" value="Biotin_lipoyl"/>
</dbReference>
<dbReference type="InterPro" id="IPR023213">
    <property type="entry name" value="CAT-like_dom_sf"/>
</dbReference>
<dbReference type="InterPro" id="IPR004167">
    <property type="entry name" value="PSBD"/>
</dbReference>
<comment type="cofactor">
    <cofactor evidence="1 6">
        <name>(R)-lipoate</name>
        <dbReference type="ChEBI" id="CHEBI:83088"/>
    </cofactor>
</comment>
<dbReference type="Pfam" id="PF00198">
    <property type="entry name" value="2-oxoacid_dh"/>
    <property type="match status" value="1"/>
</dbReference>
<dbReference type="SUPFAM" id="SSF52777">
    <property type="entry name" value="CoA-dependent acyltransferases"/>
    <property type="match status" value="1"/>
</dbReference>
<evidence type="ECO:0000313" key="11">
    <source>
        <dbReference type="Proteomes" id="UP000050920"/>
    </source>
</evidence>
<feature type="domain" description="Peripheral subunit-binding (PSBD)" evidence="9">
    <location>
        <begin position="131"/>
        <end position="168"/>
    </location>
</feature>
<keyword evidence="10" id="KW-0670">Pyruvate</keyword>
<dbReference type="Proteomes" id="UP000050920">
    <property type="component" value="Unassembled WGS sequence"/>
</dbReference>
<evidence type="ECO:0000256" key="6">
    <source>
        <dbReference type="RuleBase" id="RU003423"/>
    </source>
</evidence>
<keyword evidence="5 6" id="KW-0012">Acyltransferase</keyword>
<dbReference type="InterPro" id="IPR001078">
    <property type="entry name" value="2-oxoacid_DH_actylTfrase"/>
</dbReference>
<dbReference type="GO" id="GO:0005737">
    <property type="term" value="C:cytoplasm"/>
    <property type="evidence" value="ECO:0007669"/>
    <property type="project" value="TreeGrafter"/>
</dbReference>
<comment type="caution">
    <text evidence="10">The sequence shown here is derived from an EMBL/GenBank/DDBJ whole genome shotgun (WGS) entry which is preliminary data.</text>
</comment>
<feature type="compositionally biased region" description="Low complexity" evidence="7">
    <location>
        <begin position="84"/>
        <end position="126"/>
    </location>
</feature>
<dbReference type="PANTHER" id="PTHR43178:SF5">
    <property type="entry name" value="LIPOAMIDE ACYLTRANSFERASE COMPONENT OF BRANCHED-CHAIN ALPHA-KETO ACID DEHYDROGENASE COMPLEX, MITOCHONDRIAL"/>
    <property type="match status" value="1"/>
</dbReference>
<protein>
    <recommendedName>
        <fullName evidence="6">Dihydrolipoamide acetyltransferase component of pyruvate dehydrogenase complex</fullName>
        <ecNumber evidence="6">2.3.1.-</ecNumber>
    </recommendedName>
</protein>
<dbReference type="PROSITE" id="PS00189">
    <property type="entry name" value="LIPOYL"/>
    <property type="match status" value="1"/>
</dbReference>
<dbReference type="Gene3D" id="4.10.320.10">
    <property type="entry name" value="E3-binding domain"/>
    <property type="match status" value="1"/>
</dbReference>
<dbReference type="Pfam" id="PF00364">
    <property type="entry name" value="Biotin_lipoyl"/>
    <property type="match status" value="1"/>
</dbReference>
<dbReference type="SUPFAM" id="SSF47005">
    <property type="entry name" value="Peripheral subunit-binding domain of 2-oxo acid dehydrogenase complex"/>
    <property type="match status" value="1"/>
</dbReference>
<feature type="region of interest" description="Disordered" evidence="7">
    <location>
        <begin position="80"/>
        <end position="127"/>
    </location>
</feature>
<dbReference type="EMBL" id="AYGX02000085">
    <property type="protein sequence ID" value="KRO27152.1"/>
    <property type="molecule type" value="Genomic_DNA"/>
</dbReference>
<dbReference type="CDD" id="cd06849">
    <property type="entry name" value="lipoyl_domain"/>
    <property type="match status" value="1"/>
</dbReference>
<keyword evidence="11" id="KW-1185">Reference proteome</keyword>
<dbReference type="FunFam" id="3.30.559.10:FF:000007">
    <property type="entry name" value="Dihydrolipoamide acetyltransferase component of pyruvate dehydrogenase complex"/>
    <property type="match status" value="1"/>
</dbReference>
<evidence type="ECO:0000259" key="8">
    <source>
        <dbReference type="PROSITE" id="PS50968"/>
    </source>
</evidence>
<evidence type="ECO:0000256" key="4">
    <source>
        <dbReference type="ARBA" id="ARBA00022823"/>
    </source>
</evidence>
<name>A0A0R2NRV0_9LACO</name>
<keyword evidence="3 6" id="KW-0808">Transferase</keyword>
<evidence type="ECO:0000259" key="9">
    <source>
        <dbReference type="PROSITE" id="PS51826"/>
    </source>
</evidence>
<dbReference type="SUPFAM" id="SSF51230">
    <property type="entry name" value="Single hybrid motif"/>
    <property type="match status" value="1"/>
</dbReference>
<accession>A0A0R2NRV0</accession>
<evidence type="ECO:0000256" key="1">
    <source>
        <dbReference type="ARBA" id="ARBA00001938"/>
    </source>
</evidence>
<dbReference type="RefSeq" id="WP_024624094.1">
    <property type="nucleotide sequence ID" value="NZ_AYGX02000085.1"/>
</dbReference>
<dbReference type="EC" id="2.3.1.-" evidence="6"/>
<evidence type="ECO:0000256" key="7">
    <source>
        <dbReference type="SAM" id="MobiDB-lite"/>
    </source>
</evidence>
<dbReference type="GO" id="GO:0016407">
    <property type="term" value="F:acetyltransferase activity"/>
    <property type="evidence" value="ECO:0007669"/>
    <property type="project" value="TreeGrafter"/>
</dbReference>
<feature type="compositionally biased region" description="Low complexity" evidence="7">
    <location>
        <begin position="172"/>
        <end position="188"/>
    </location>
</feature>
<proteinExistence type="inferred from homology"/>
<evidence type="ECO:0000256" key="2">
    <source>
        <dbReference type="ARBA" id="ARBA00007317"/>
    </source>
</evidence>
<keyword evidence="4 6" id="KW-0450">Lipoyl</keyword>
<dbReference type="PROSITE" id="PS51826">
    <property type="entry name" value="PSBD"/>
    <property type="match status" value="1"/>
</dbReference>
<dbReference type="AlphaFoldDB" id="A0A0R2NRV0"/>
<dbReference type="InterPro" id="IPR011053">
    <property type="entry name" value="Single_hybrid_motif"/>
</dbReference>
<organism evidence="10 11">
    <name type="scientific">Lactiplantibacillus fabifermentans DSM 21115</name>
    <dbReference type="NCBI Taxonomy" id="1413187"/>
    <lineage>
        <taxon>Bacteria</taxon>
        <taxon>Bacillati</taxon>
        <taxon>Bacillota</taxon>
        <taxon>Bacilli</taxon>
        <taxon>Lactobacillales</taxon>
        <taxon>Lactobacillaceae</taxon>
        <taxon>Lactiplantibacillus</taxon>
    </lineage>
</organism>
<dbReference type="InterPro" id="IPR036625">
    <property type="entry name" value="E3-bd_dom_sf"/>
</dbReference>
<dbReference type="GO" id="GO:0031405">
    <property type="term" value="F:lipoic acid binding"/>
    <property type="evidence" value="ECO:0007669"/>
    <property type="project" value="TreeGrafter"/>
</dbReference>
<dbReference type="Pfam" id="PF02817">
    <property type="entry name" value="E3_binding"/>
    <property type="match status" value="1"/>
</dbReference>
<gene>
    <name evidence="10" type="ORF">DY78_GL000309</name>
</gene>
<dbReference type="InterPro" id="IPR003016">
    <property type="entry name" value="2-oxoA_DH_lipoyl-BS"/>
</dbReference>
<dbReference type="PANTHER" id="PTHR43178">
    <property type="entry name" value="DIHYDROLIPOAMIDE ACETYLTRANSFERASE COMPONENT OF PYRUVATE DEHYDROGENASE COMPLEX"/>
    <property type="match status" value="1"/>
</dbReference>
<dbReference type="PROSITE" id="PS50968">
    <property type="entry name" value="BIOTINYL_LIPOYL"/>
    <property type="match status" value="1"/>
</dbReference>